<keyword evidence="11 13" id="KW-0560">Oxidoreductase</keyword>
<keyword evidence="19" id="KW-1185">Reference proteome</keyword>
<dbReference type="KEGG" id="zpl:ZBT109_2221"/>
<dbReference type="PANTHER" id="PTHR38011">
    <property type="entry name" value="DIHYDROFOLATE REDUCTASE FAMILY PROTEIN (AFU_ORTHOLOGUE AFUA_8G06820)"/>
    <property type="match status" value="1"/>
</dbReference>
<gene>
    <name evidence="18" type="ORF">ZBT109_2221</name>
</gene>
<dbReference type="UniPathway" id="UPA00275">
    <property type="reaction ID" value="UER00401"/>
</dbReference>
<evidence type="ECO:0000256" key="14">
    <source>
        <dbReference type="PIRSR" id="PIRSR006769-1"/>
    </source>
</evidence>
<evidence type="ECO:0000256" key="10">
    <source>
        <dbReference type="ARBA" id="ARBA00022857"/>
    </source>
</evidence>
<evidence type="ECO:0000259" key="17">
    <source>
        <dbReference type="PROSITE" id="PS51747"/>
    </source>
</evidence>
<dbReference type="PIRSF" id="PIRSF006769">
    <property type="entry name" value="RibD"/>
    <property type="match status" value="1"/>
</dbReference>
<dbReference type="Proteomes" id="UP000267342">
    <property type="component" value="Chromosome"/>
</dbReference>
<feature type="binding site" evidence="15">
    <location>
        <position position="217"/>
    </location>
    <ligand>
        <name>substrate</name>
    </ligand>
</feature>
<evidence type="ECO:0000256" key="13">
    <source>
        <dbReference type="PIRNR" id="PIRNR006769"/>
    </source>
</evidence>
<comment type="cofactor">
    <cofactor evidence="13 16">
        <name>Zn(2+)</name>
        <dbReference type="ChEBI" id="CHEBI:29105"/>
    </cofactor>
    <text evidence="13 16">Binds 1 zinc ion.</text>
</comment>
<comment type="catalytic activity">
    <reaction evidence="13">
        <text>2,5-diamino-6-hydroxy-4-(5-phosphoribosylamino)-pyrimidine + H2O + H(+) = 5-amino-6-(5-phospho-D-ribosylamino)uracil + NH4(+)</text>
        <dbReference type="Rhea" id="RHEA:21868"/>
        <dbReference type="ChEBI" id="CHEBI:15377"/>
        <dbReference type="ChEBI" id="CHEBI:15378"/>
        <dbReference type="ChEBI" id="CHEBI:28938"/>
        <dbReference type="ChEBI" id="CHEBI:58453"/>
        <dbReference type="ChEBI" id="CHEBI:58614"/>
        <dbReference type="EC" id="3.5.4.26"/>
    </reaction>
</comment>
<feature type="binding site" evidence="16">
    <location>
        <position position="97"/>
    </location>
    <ligand>
        <name>Zn(2+)</name>
        <dbReference type="ChEBI" id="CHEBI:29105"/>
        <note>catalytic</note>
    </ligand>
</feature>
<evidence type="ECO:0000313" key="18">
    <source>
        <dbReference type="EMBL" id="BBG30954.1"/>
    </source>
</evidence>
<accession>A0A348HH52</accession>
<evidence type="ECO:0000256" key="16">
    <source>
        <dbReference type="PIRSR" id="PIRSR006769-3"/>
    </source>
</evidence>
<dbReference type="Pfam" id="PF01872">
    <property type="entry name" value="RibD_C"/>
    <property type="match status" value="1"/>
</dbReference>
<dbReference type="InterPro" id="IPR016192">
    <property type="entry name" value="APOBEC/CMP_deaminase_Zn-bd"/>
</dbReference>
<feature type="binding site" evidence="15">
    <location>
        <position position="213"/>
    </location>
    <ligand>
        <name>NADP(+)</name>
        <dbReference type="ChEBI" id="CHEBI:58349"/>
    </ligand>
</feature>
<dbReference type="AlphaFoldDB" id="A0A348HH52"/>
<feature type="binding site" evidence="15">
    <location>
        <position position="314"/>
    </location>
    <ligand>
        <name>substrate</name>
    </ligand>
</feature>
<keyword evidence="8 13" id="KW-0378">Hydrolase</keyword>
<dbReference type="NCBIfam" id="TIGR00227">
    <property type="entry name" value="ribD_Cterm"/>
    <property type="match status" value="1"/>
</dbReference>
<feature type="domain" description="CMP/dCMP-type deaminase" evidence="17">
    <location>
        <begin position="14"/>
        <end position="126"/>
    </location>
</feature>
<feature type="binding site" evidence="15">
    <location>
        <position position="183"/>
    </location>
    <ligand>
        <name>substrate</name>
    </ligand>
</feature>
<dbReference type="Gene3D" id="3.40.430.10">
    <property type="entry name" value="Dihydrofolate Reductase, subunit A"/>
    <property type="match status" value="1"/>
</dbReference>
<feature type="binding site" evidence="15">
    <location>
        <position position="197"/>
    </location>
    <ligand>
        <name>substrate</name>
    </ligand>
</feature>
<dbReference type="FunFam" id="3.40.140.10:FF:000025">
    <property type="entry name" value="Riboflavin biosynthesis protein RibD"/>
    <property type="match status" value="1"/>
</dbReference>
<keyword evidence="6 13" id="KW-0686">Riboflavin biosynthesis</keyword>
<dbReference type="PROSITE" id="PS51747">
    <property type="entry name" value="CYT_DCMP_DEAMINASES_2"/>
    <property type="match status" value="1"/>
</dbReference>
<feature type="binding site" evidence="15">
    <location>
        <begin position="316"/>
        <end position="322"/>
    </location>
    <ligand>
        <name>NADP(+)</name>
        <dbReference type="ChEBI" id="CHEBI:58349"/>
    </ligand>
</feature>
<dbReference type="InterPro" id="IPR050765">
    <property type="entry name" value="Riboflavin_Biosynth_HTPR"/>
</dbReference>
<dbReference type="EC" id="3.5.4.26" evidence="13"/>
<feature type="binding site" evidence="16">
    <location>
        <position position="63"/>
    </location>
    <ligand>
        <name>Zn(2+)</name>
        <dbReference type="ChEBI" id="CHEBI:29105"/>
        <note>catalytic</note>
    </ligand>
</feature>
<feature type="binding site" evidence="15">
    <location>
        <position position="167"/>
    </location>
    <ligand>
        <name>substrate</name>
    </ligand>
</feature>
<evidence type="ECO:0000256" key="12">
    <source>
        <dbReference type="ARBA" id="ARBA00023268"/>
    </source>
</evidence>
<dbReference type="NCBIfam" id="TIGR00326">
    <property type="entry name" value="eubact_ribD"/>
    <property type="match status" value="1"/>
</dbReference>
<feature type="binding site" evidence="16">
    <location>
        <position position="88"/>
    </location>
    <ligand>
        <name>Zn(2+)</name>
        <dbReference type="ChEBI" id="CHEBI:29105"/>
        <note>catalytic</note>
    </ligand>
</feature>
<comment type="pathway">
    <text evidence="3 13">Cofactor biosynthesis; riboflavin biosynthesis; 5-amino-6-(D-ribitylamino)uracil from GTP: step 3/4.</text>
</comment>
<evidence type="ECO:0000256" key="15">
    <source>
        <dbReference type="PIRSR" id="PIRSR006769-2"/>
    </source>
</evidence>
<dbReference type="InterPro" id="IPR011549">
    <property type="entry name" value="RibD_C"/>
</dbReference>
<dbReference type="STRING" id="1123510.GCA_000620025_01312"/>
<dbReference type="Pfam" id="PF00383">
    <property type="entry name" value="dCMP_cyt_deam_1"/>
    <property type="match status" value="1"/>
</dbReference>
<dbReference type="GO" id="GO:0050661">
    <property type="term" value="F:NADP binding"/>
    <property type="evidence" value="ECO:0007669"/>
    <property type="project" value="InterPro"/>
</dbReference>
<protein>
    <recommendedName>
        <fullName evidence="13">Riboflavin biosynthesis protein RibD</fullName>
    </recommendedName>
    <domain>
        <recommendedName>
            <fullName evidence="13">Diaminohydroxyphosphoribosylaminopyrimidine deaminase</fullName>
            <shortName evidence="13">DRAP deaminase</shortName>
            <ecNumber evidence="13">3.5.4.26</ecNumber>
        </recommendedName>
        <alternativeName>
            <fullName evidence="13">Riboflavin-specific deaminase</fullName>
        </alternativeName>
    </domain>
    <domain>
        <recommendedName>
            <fullName evidence="13">5-amino-6-(5-phosphoribosylamino)uracil reductase</fullName>
            <ecNumber evidence="13">1.1.1.193</ecNumber>
        </recommendedName>
        <alternativeName>
            <fullName evidence="13">HTP reductase</fullName>
        </alternativeName>
    </domain>
</protein>
<feature type="binding site" evidence="15">
    <location>
        <position position="220"/>
    </location>
    <ligand>
        <name>substrate</name>
    </ligand>
</feature>
<keyword evidence="7 13" id="KW-0479">Metal-binding</keyword>
<reference evidence="18 19" key="1">
    <citation type="submission" date="2018-09" db="EMBL/GenBank/DDBJ databases">
        <title>Zymobacter palmae IAM14233 (=T109) whole genome analysis.</title>
        <authorList>
            <person name="Yanase H."/>
        </authorList>
    </citation>
    <scope>NUCLEOTIDE SEQUENCE [LARGE SCALE GENOMIC DNA]</scope>
    <source>
        <strain evidence="18 19">IAM14233</strain>
    </source>
</reference>
<dbReference type="InterPro" id="IPR002125">
    <property type="entry name" value="CMP_dCMP_dom"/>
</dbReference>
<evidence type="ECO:0000256" key="5">
    <source>
        <dbReference type="ARBA" id="ARBA00007417"/>
    </source>
</evidence>
<dbReference type="InterPro" id="IPR002734">
    <property type="entry name" value="RibDG_C"/>
</dbReference>
<dbReference type="EMBL" id="AP018933">
    <property type="protein sequence ID" value="BBG30954.1"/>
    <property type="molecule type" value="Genomic_DNA"/>
</dbReference>
<evidence type="ECO:0000256" key="9">
    <source>
        <dbReference type="ARBA" id="ARBA00022833"/>
    </source>
</evidence>
<evidence type="ECO:0000256" key="7">
    <source>
        <dbReference type="ARBA" id="ARBA00022723"/>
    </source>
</evidence>
<keyword evidence="9 13" id="KW-0862">Zinc</keyword>
<comment type="similarity">
    <text evidence="5 13">In the C-terminal section; belongs to the HTP reductase family.</text>
</comment>
<feature type="active site" description="Proton donor" evidence="14">
    <location>
        <position position="65"/>
    </location>
</feature>
<evidence type="ECO:0000256" key="4">
    <source>
        <dbReference type="ARBA" id="ARBA00005259"/>
    </source>
</evidence>
<keyword evidence="12" id="KW-0511">Multifunctional enzyme</keyword>
<dbReference type="InterPro" id="IPR004794">
    <property type="entry name" value="Eubact_RibD"/>
</dbReference>
<comment type="pathway">
    <text evidence="2 13">Cofactor biosynthesis; riboflavin biosynthesis; 5-amino-6-(D-ribitylamino)uracil from GTP: step 2/4.</text>
</comment>
<proteinExistence type="inferred from homology"/>
<dbReference type="GO" id="GO:0009231">
    <property type="term" value="P:riboflavin biosynthetic process"/>
    <property type="evidence" value="ECO:0007669"/>
    <property type="project" value="UniProtKB-UniPathway"/>
</dbReference>
<evidence type="ECO:0000256" key="11">
    <source>
        <dbReference type="ARBA" id="ARBA00023002"/>
    </source>
</evidence>
<name>A0A348HH52_9GAMM</name>
<dbReference type="CDD" id="cd01284">
    <property type="entry name" value="Riboflavin_deaminase-reductase"/>
    <property type="match status" value="1"/>
</dbReference>
<evidence type="ECO:0000256" key="8">
    <source>
        <dbReference type="ARBA" id="ARBA00022801"/>
    </source>
</evidence>
<evidence type="ECO:0000313" key="19">
    <source>
        <dbReference type="Proteomes" id="UP000267342"/>
    </source>
</evidence>
<dbReference type="Gene3D" id="3.40.140.10">
    <property type="entry name" value="Cytidine Deaminase, domain 2"/>
    <property type="match status" value="1"/>
</dbReference>
<sequence length="390" mass="41870">MTIPRPSLPMMNDDHDVRWMQRALQLARRGYYSTMPNPRVGCVLVKNGQCVGEGFHIRAGGPHAEIHALTAAGDQAAGATAYVTLEPCSHHGRTGPCADALIRAGISRLVVAMADPNPLVAGRGLNRCREAGIDVRVGVCEPEAQQLNAGFVQRMRDGRPRVMLKLAMSLDGRTAMANGESQWITGPAARSEVQRLRAASGAIVTGIGSVLQDDSRLTVRNDEAGLGPNIERAAQPPLRVVMDTHLRTPPTARILQGDSETIIVTCSTDQVRIAVLEAQGATVWQQPSTQALVDPAALLVQLADERQCNDVLLEAGATLAGSWWQAGLVDELVLFIAPVLLGSEARPLMALPLHDMCEKYSLRVERMRAIGNDWVVTAVPAGQGNPPPQR</sequence>
<dbReference type="PROSITE" id="PS00903">
    <property type="entry name" value="CYT_DCMP_DEAMINASES_1"/>
    <property type="match status" value="1"/>
</dbReference>
<evidence type="ECO:0000256" key="1">
    <source>
        <dbReference type="ARBA" id="ARBA00002151"/>
    </source>
</evidence>
<evidence type="ECO:0000256" key="6">
    <source>
        <dbReference type="ARBA" id="ARBA00022619"/>
    </source>
</evidence>
<dbReference type="SUPFAM" id="SSF53927">
    <property type="entry name" value="Cytidine deaminase-like"/>
    <property type="match status" value="1"/>
</dbReference>
<dbReference type="GO" id="GO:0008703">
    <property type="term" value="F:5-amino-6-(5-phosphoribosylamino)uracil reductase activity"/>
    <property type="evidence" value="ECO:0007669"/>
    <property type="project" value="UniProtKB-EC"/>
</dbReference>
<dbReference type="SUPFAM" id="SSF53597">
    <property type="entry name" value="Dihydrofolate reductase-like"/>
    <property type="match status" value="1"/>
</dbReference>
<organism evidence="18 19">
    <name type="scientific">Zymobacter palmae</name>
    <dbReference type="NCBI Taxonomy" id="33074"/>
    <lineage>
        <taxon>Bacteria</taxon>
        <taxon>Pseudomonadati</taxon>
        <taxon>Pseudomonadota</taxon>
        <taxon>Gammaproteobacteria</taxon>
        <taxon>Oceanospirillales</taxon>
        <taxon>Halomonadaceae</taxon>
        <taxon>Zymobacter group</taxon>
        <taxon>Zymobacter</taxon>
    </lineage>
</organism>
<dbReference type="InterPro" id="IPR024072">
    <property type="entry name" value="DHFR-like_dom_sf"/>
</dbReference>
<keyword evidence="10 13" id="KW-0521">NADP</keyword>
<dbReference type="GO" id="GO:0008835">
    <property type="term" value="F:diaminohydroxyphosphoribosylaminopyrimidine deaminase activity"/>
    <property type="evidence" value="ECO:0007669"/>
    <property type="project" value="UniProtKB-EC"/>
</dbReference>
<dbReference type="PANTHER" id="PTHR38011:SF7">
    <property type="entry name" value="2,5-DIAMINO-6-RIBOSYLAMINO-4(3H)-PYRIMIDINONE 5'-PHOSPHATE REDUCTASE"/>
    <property type="match status" value="1"/>
</dbReference>
<evidence type="ECO:0000256" key="2">
    <source>
        <dbReference type="ARBA" id="ARBA00004882"/>
    </source>
</evidence>
<dbReference type="EC" id="1.1.1.193" evidence="13"/>
<comment type="catalytic activity">
    <reaction evidence="13">
        <text>5-amino-6-(5-phospho-D-ribitylamino)uracil + NADP(+) = 5-amino-6-(5-phospho-D-ribosylamino)uracil + NADPH + H(+)</text>
        <dbReference type="Rhea" id="RHEA:17845"/>
        <dbReference type="ChEBI" id="CHEBI:15378"/>
        <dbReference type="ChEBI" id="CHEBI:57783"/>
        <dbReference type="ChEBI" id="CHEBI:58349"/>
        <dbReference type="ChEBI" id="CHEBI:58421"/>
        <dbReference type="ChEBI" id="CHEBI:58453"/>
        <dbReference type="EC" id="1.1.1.193"/>
    </reaction>
</comment>
<feature type="binding site" evidence="15">
    <location>
        <position position="181"/>
    </location>
    <ligand>
        <name>substrate</name>
    </ligand>
</feature>
<dbReference type="InterPro" id="IPR016193">
    <property type="entry name" value="Cytidine_deaminase-like"/>
</dbReference>
<feature type="binding site" evidence="15">
    <location>
        <position position="244"/>
    </location>
    <ligand>
        <name>NADP(+)</name>
        <dbReference type="ChEBI" id="CHEBI:58349"/>
    </ligand>
</feature>
<dbReference type="GO" id="GO:0008270">
    <property type="term" value="F:zinc ion binding"/>
    <property type="evidence" value="ECO:0007669"/>
    <property type="project" value="InterPro"/>
</dbReference>
<comment type="similarity">
    <text evidence="4 13">In the N-terminal section; belongs to the cytidine and deoxycytidylate deaminase family.</text>
</comment>
<comment type="function">
    <text evidence="1 13">Converts 2,5-diamino-6-(ribosylamino)-4(3h)-pyrimidinone 5'-phosphate into 5-amino-6-(ribosylamino)-2,4(1h,3h)-pyrimidinedione 5'-phosphate.</text>
</comment>
<evidence type="ECO:0000256" key="3">
    <source>
        <dbReference type="ARBA" id="ARBA00004910"/>
    </source>
</evidence>